<sequence length="90" mass="9954">MRHDIDLRRALDSWGSNDQCVMYDFQSVLVCNSLESLGAVSSTHLDVYKRQGLAQARDATLGGEQRYPPQVQASAKSDQTIRIRVSGVSV</sequence>
<evidence type="ECO:0000313" key="1">
    <source>
        <dbReference type="EMBL" id="QCE00625.1"/>
    </source>
</evidence>
<reference evidence="1 2" key="1">
    <citation type="submission" date="2019-04" db="EMBL/GenBank/DDBJ databases">
        <title>An improved genome assembly and genetic linkage map for asparagus bean, Vigna unguiculata ssp. sesquipedialis.</title>
        <authorList>
            <person name="Xia Q."/>
            <person name="Zhang R."/>
            <person name="Dong Y."/>
        </authorList>
    </citation>
    <scope>NUCLEOTIDE SEQUENCE [LARGE SCALE GENOMIC DNA]</scope>
    <source>
        <tissue evidence="1">Leaf</tissue>
    </source>
</reference>
<dbReference type="AlphaFoldDB" id="A0A4D6MLH0"/>
<dbReference type="EMBL" id="CP039351">
    <property type="protein sequence ID" value="QCE00625.1"/>
    <property type="molecule type" value="Genomic_DNA"/>
</dbReference>
<dbReference type="Proteomes" id="UP000501690">
    <property type="component" value="Linkage Group LG7"/>
</dbReference>
<organism evidence="1 2">
    <name type="scientific">Vigna unguiculata</name>
    <name type="common">Cowpea</name>
    <dbReference type="NCBI Taxonomy" id="3917"/>
    <lineage>
        <taxon>Eukaryota</taxon>
        <taxon>Viridiplantae</taxon>
        <taxon>Streptophyta</taxon>
        <taxon>Embryophyta</taxon>
        <taxon>Tracheophyta</taxon>
        <taxon>Spermatophyta</taxon>
        <taxon>Magnoliopsida</taxon>
        <taxon>eudicotyledons</taxon>
        <taxon>Gunneridae</taxon>
        <taxon>Pentapetalae</taxon>
        <taxon>rosids</taxon>
        <taxon>fabids</taxon>
        <taxon>Fabales</taxon>
        <taxon>Fabaceae</taxon>
        <taxon>Papilionoideae</taxon>
        <taxon>50 kb inversion clade</taxon>
        <taxon>NPAAA clade</taxon>
        <taxon>indigoferoid/millettioid clade</taxon>
        <taxon>Phaseoleae</taxon>
        <taxon>Vigna</taxon>
    </lineage>
</organism>
<keyword evidence="2" id="KW-1185">Reference proteome</keyword>
<evidence type="ECO:0000313" key="2">
    <source>
        <dbReference type="Proteomes" id="UP000501690"/>
    </source>
</evidence>
<accession>A0A4D6MLH0</accession>
<gene>
    <name evidence="1" type="ORF">DEO72_LG7g1915</name>
</gene>
<protein>
    <submittedName>
        <fullName evidence="1">Uncharacterized protein</fullName>
    </submittedName>
</protein>
<proteinExistence type="predicted"/>
<name>A0A4D6MLH0_VIGUN</name>